<gene>
    <name evidence="2" type="ORF">ASPSYDRAFT_84265</name>
</gene>
<feature type="active site" evidence="1">
    <location>
        <position position="48"/>
    </location>
</feature>
<sequence length="326" mass="35382">MNRLPYSIVDVFSTVPYKGNPLAVVANTTDSLTKTQMQLISRQFNLSEATFVCPPTKPSAIYRLRSFLPNGEEVFGAGHNSLGAWWYIINSQLLQREDISGSNVYHQELGDDVLPVEVSGSTQTQLNITMRQGGTQFLDKHPNKSTLANALGINPSDIGFEYDQKILSEPQVVTTSPARHLLVPVRDKQVLDRIDFSDSEALSRELAKTNSYNSGIYAFTLVNSEENILKLEARFMSPGMGNEDPATGSAAGPLAALLFKNGIIDHADGGKAEIQVVQGMKKGRRCVMDLTVHKDSGSDMVDIRISGTAVLVAEGNIAIPPVGVGF</sequence>
<organism evidence="2 3">
    <name type="scientific">Aspergillus sydowii CBS 593.65</name>
    <dbReference type="NCBI Taxonomy" id="1036612"/>
    <lineage>
        <taxon>Eukaryota</taxon>
        <taxon>Fungi</taxon>
        <taxon>Dikarya</taxon>
        <taxon>Ascomycota</taxon>
        <taxon>Pezizomycotina</taxon>
        <taxon>Eurotiomycetes</taxon>
        <taxon>Eurotiomycetidae</taxon>
        <taxon>Eurotiales</taxon>
        <taxon>Aspergillaceae</taxon>
        <taxon>Aspergillus</taxon>
        <taxon>Aspergillus subgen. Nidulantes</taxon>
    </lineage>
</organism>
<dbReference type="RefSeq" id="XP_040708051.1">
    <property type="nucleotide sequence ID" value="XM_040851325.1"/>
</dbReference>
<evidence type="ECO:0008006" key="4">
    <source>
        <dbReference type="Google" id="ProtNLM"/>
    </source>
</evidence>
<dbReference type="PANTHER" id="PTHR13774">
    <property type="entry name" value="PHENAZINE BIOSYNTHESIS PROTEIN"/>
    <property type="match status" value="1"/>
</dbReference>
<dbReference type="Pfam" id="PF02567">
    <property type="entry name" value="PhzC-PhzF"/>
    <property type="match status" value="1"/>
</dbReference>
<dbReference type="Proteomes" id="UP000184356">
    <property type="component" value="Unassembled WGS sequence"/>
</dbReference>
<dbReference type="STRING" id="1036612.A0A1L9TXX1"/>
<dbReference type="SUPFAM" id="SSF54506">
    <property type="entry name" value="Diaminopimelate epimerase-like"/>
    <property type="match status" value="1"/>
</dbReference>
<evidence type="ECO:0000313" key="3">
    <source>
        <dbReference type="Proteomes" id="UP000184356"/>
    </source>
</evidence>
<dbReference type="AlphaFoldDB" id="A0A1L9TXX1"/>
<keyword evidence="3" id="KW-1185">Reference proteome</keyword>
<dbReference type="GO" id="GO:0016853">
    <property type="term" value="F:isomerase activity"/>
    <property type="evidence" value="ECO:0007669"/>
    <property type="project" value="TreeGrafter"/>
</dbReference>
<reference evidence="3" key="1">
    <citation type="journal article" date="2017" name="Genome Biol.">
        <title>Comparative genomics reveals high biological diversity and specific adaptations in the industrially and medically important fungal genus Aspergillus.</title>
        <authorList>
            <person name="de Vries R.P."/>
            <person name="Riley R."/>
            <person name="Wiebenga A."/>
            <person name="Aguilar-Osorio G."/>
            <person name="Amillis S."/>
            <person name="Uchima C.A."/>
            <person name="Anderluh G."/>
            <person name="Asadollahi M."/>
            <person name="Askin M."/>
            <person name="Barry K."/>
            <person name="Battaglia E."/>
            <person name="Bayram O."/>
            <person name="Benocci T."/>
            <person name="Braus-Stromeyer S.A."/>
            <person name="Caldana C."/>
            <person name="Canovas D."/>
            <person name="Cerqueira G.C."/>
            <person name="Chen F."/>
            <person name="Chen W."/>
            <person name="Choi C."/>
            <person name="Clum A."/>
            <person name="Dos Santos R.A."/>
            <person name="Damasio A.R."/>
            <person name="Diallinas G."/>
            <person name="Emri T."/>
            <person name="Fekete E."/>
            <person name="Flipphi M."/>
            <person name="Freyberg S."/>
            <person name="Gallo A."/>
            <person name="Gournas C."/>
            <person name="Habgood R."/>
            <person name="Hainaut M."/>
            <person name="Harispe M.L."/>
            <person name="Henrissat B."/>
            <person name="Hilden K.S."/>
            <person name="Hope R."/>
            <person name="Hossain A."/>
            <person name="Karabika E."/>
            <person name="Karaffa L."/>
            <person name="Karanyi Z."/>
            <person name="Krasevec N."/>
            <person name="Kuo A."/>
            <person name="Kusch H."/>
            <person name="LaButti K."/>
            <person name="Lagendijk E.L."/>
            <person name="Lapidus A."/>
            <person name="Levasseur A."/>
            <person name="Lindquist E."/>
            <person name="Lipzen A."/>
            <person name="Logrieco A.F."/>
            <person name="MacCabe A."/>
            <person name="Maekelae M.R."/>
            <person name="Malavazi I."/>
            <person name="Melin P."/>
            <person name="Meyer V."/>
            <person name="Mielnichuk N."/>
            <person name="Miskei M."/>
            <person name="Molnar A.P."/>
            <person name="Mule G."/>
            <person name="Ngan C.Y."/>
            <person name="Orejas M."/>
            <person name="Orosz E."/>
            <person name="Ouedraogo J.P."/>
            <person name="Overkamp K.M."/>
            <person name="Park H.-S."/>
            <person name="Perrone G."/>
            <person name="Piumi F."/>
            <person name="Punt P.J."/>
            <person name="Ram A.F."/>
            <person name="Ramon A."/>
            <person name="Rauscher S."/>
            <person name="Record E."/>
            <person name="Riano-Pachon D.M."/>
            <person name="Robert V."/>
            <person name="Roehrig J."/>
            <person name="Ruller R."/>
            <person name="Salamov A."/>
            <person name="Salih N.S."/>
            <person name="Samson R.A."/>
            <person name="Sandor E."/>
            <person name="Sanguinetti M."/>
            <person name="Schuetze T."/>
            <person name="Sepcic K."/>
            <person name="Shelest E."/>
            <person name="Sherlock G."/>
            <person name="Sophianopoulou V."/>
            <person name="Squina F.M."/>
            <person name="Sun H."/>
            <person name="Susca A."/>
            <person name="Todd R.B."/>
            <person name="Tsang A."/>
            <person name="Unkles S.E."/>
            <person name="van de Wiele N."/>
            <person name="van Rossen-Uffink D."/>
            <person name="Oliveira J.V."/>
            <person name="Vesth T.C."/>
            <person name="Visser J."/>
            <person name="Yu J.-H."/>
            <person name="Zhou M."/>
            <person name="Andersen M.R."/>
            <person name="Archer D.B."/>
            <person name="Baker S.E."/>
            <person name="Benoit I."/>
            <person name="Brakhage A.A."/>
            <person name="Braus G.H."/>
            <person name="Fischer R."/>
            <person name="Frisvad J.C."/>
            <person name="Goldman G.H."/>
            <person name="Houbraken J."/>
            <person name="Oakley B."/>
            <person name="Pocsi I."/>
            <person name="Scazzocchio C."/>
            <person name="Seiboth B."/>
            <person name="vanKuyk P.A."/>
            <person name="Wortman J."/>
            <person name="Dyer P.S."/>
            <person name="Grigoriev I.V."/>
        </authorList>
    </citation>
    <scope>NUCLEOTIDE SEQUENCE [LARGE SCALE GENOMIC DNA]</scope>
    <source>
        <strain evidence="3">CBS 593.65</strain>
    </source>
</reference>
<dbReference type="GeneID" id="63767398"/>
<name>A0A1L9TXX1_9EURO</name>
<dbReference type="NCBIfam" id="TIGR00654">
    <property type="entry name" value="PhzF_family"/>
    <property type="match status" value="1"/>
</dbReference>
<dbReference type="PANTHER" id="PTHR13774:SF32">
    <property type="entry name" value="ANTISENSE-ENHANCING SEQUENCE 1"/>
    <property type="match status" value="1"/>
</dbReference>
<proteinExistence type="predicted"/>
<dbReference type="OrthoDB" id="75169at2759"/>
<dbReference type="PIRSF" id="PIRSF016184">
    <property type="entry name" value="PhzC_PhzF"/>
    <property type="match status" value="1"/>
</dbReference>
<accession>A0A1L9TXX1</accession>
<dbReference type="EMBL" id="KV878582">
    <property type="protein sequence ID" value="OJJ64245.1"/>
    <property type="molecule type" value="Genomic_DNA"/>
</dbReference>
<dbReference type="Gene3D" id="3.10.310.10">
    <property type="entry name" value="Diaminopimelate Epimerase, Chain A, domain 1"/>
    <property type="match status" value="2"/>
</dbReference>
<protein>
    <recommendedName>
        <fullName evidence="4">Phenazine biosynthesis protein</fullName>
    </recommendedName>
</protein>
<dbReference type="VEuPathDB" id="FungiDB:ASPSYDRAFT_84265"/>
<dbReference type="GO" id="GO:0005737">
    <property type="term" value="C:cytoplasm"/>
    <property type="evidence" value="ECO:0007669"/>
    <property type="project" value="TreeGrafter"/>
</dbReference>
<dbReference type="InterPro" id="IPR003719">
    <property type="entry name" value="Phenazine_PhzF-like"/>
</dbReference>
<evidence type="ECO:0000313" key="2">
    <source>
        <dbReference type="EMBL" id="OJJ64245.1"/>
    </source>
</evidence>
<evidence type="ECO:0000256" key="1">
    <source>
        <dbReference type="PIRSR" id="PIRSR016184-1"/>
    </source>
</evidence>